<organism evidence="2 3">
    <name type="scientific">Actinacidiphila polyblastidii</name>
    <dbReference type="NCBI Taxonomy" id="3110430"/>
    <lineage>
        <taxon>Bacteria</taxon>
        <taxon>Bacillati</taxon>
        <taxon>Actinomycetota</taxon>
        <taxon>Actinomycetes</taxon>
        <taxon>Kitasatosporales</taxon>
        <taxon>Streptomycetaceae</taxon>
        <taxon>Actinacidiphila</taxon>
    </lineage>
</organism>
<reference evidence="2 3" key="1">
    <citation type="submission" date="2023-12" db="EMBL/GenBank/DDBJ databases">
        <title>Streptomyces sp. V4-01.</title>
        <authorList>
            <person name="Somphong A."/>
            <person name="Phongsopitanun W."/>
        </authorList>
    </citation>
    <scope>NUCLEOTIDE SEQUENCE [LARGE SCALE GENOMIC DNA]</scope>
    <source>
        <strain evidence="2 3">V4-01</strain>
    </source>
</reference>
<evidence type="ECO:0008006" key="4">
    <source>
        <dbReference type="Google" id="ProtNLM"/>
    </source>
</evidence>
<dbReference type="Proteomes" id="UP001344658">
    <property type="component" value="Unassembled WGS sequence"/>
</dbReference>
<comment type="caution">
    <text evidence="2">The sequence shown here is derived from an EMBL/GenBank/DDBJ whole genome shotgun (WGS) entry which is preliminary data.</text>
</comment>
<sequence>MRVGRSLTALAAVVPLVWAAAGCSSNPGGTVAASRRAQVVQQIVNPQPGKCHTFVPLGVDRVNNETGMDIRLHVGRDCKDPAGRSSFYLPATLSTTSVPGQALWHSFSTVGWLAPVPAA</sequence>
<evidence type="ECO:0000256" key="1">
    <source>
        <dbReference type="SAM" id="SignalP"/>
    </source>
</evidence>
<keyword evidence="3" id="KW-1185">Reference proteome</keyword>
<dbReference type="PROSITE" id="PS51257">
    <property type="entry name" value="PROKAR_LIPOPROTEIN"/>
    <property type="match status" value="1"/>
</dbReference>
<name>A0ABU7P5L9_9ACTN</name>
<feature type="chain" id="PRO_5046906180" description="Lipoprotein" evidence="1">
    <location>
        <begin position="20"/>
        <end position="119"/>
    </location>
</feature>
<evidence type="ECO:0000313" key="2">
    <source>
        <dbReference type="EMBL" id="MEE4541091.1"/>
    </source>
</evidence>
<evidence type="ECO:0000313" key="3">
    <source>
        <dbReference type="Proteomes" id="UP001344658"/>
    </source>
</evidence>
<dbReference type="RefSeq" id="WP_330792982.1">
    <property type="nucleotide sequence ID" value="NZ_JAZEWV010000002.1"/>
</dbReference>
<protein>
    <recommendedName>
        <fullName evidence="4">Lipoprotein</fullName>
    </recommendedName>
</protein>
<dbReference type="EMBL" id="JAZEWV010000002">
    <property type="protein sequence ID" value="MEE4541091.1"/>
    <property type="molecule type" value="Genomic_DNA"/>
</dbReference>
<gene>
    <name evidence="2" type="ORF">V2S66_03795</name>
</gene>
<keyword evidence="1" id="KW-0732">Signal</keyword>
<accession>A0ABU7P5L9</accession>
<proteinExistence type="predicted"/>
<feature type="signal peptide" evidence="1">
    <location>
        <begin position="1"/>
        <end position="19"/>
    </location>
</feature>